<evidence type="ECO:0000256" key="1">
    <source>
        <dbReference type="ARBA" id="ARBA00022900"/>
    </source>
</evidence>
<keyword evidence="3" id="KW-1185">Reference proteome</keyword>
<name>A0A3P7U9B6_HAEPC</name>
<keyword evidence="1" id="KW-0722">Serine protease inhibitor</keyword>
<sequence length="97" mass="10362">MNGCGALCEGKFPCPLICLPPACACREGFYRDASNNCVSASQCPRQCSANETFNSCGNLCEGKCENVDITPTVDTHDRLLPVTSGRFSGLFPTVRPP</sequence>
<dbReference type="AlphaFoldDB" id="A0A3P7U9B6"/>
<keyword evidence="1" id="KW-0646">Protease inhibitor</keyword>
<evidence type="ECO:0000313" key="2">
    <source>
        <dbReference type="EMBL" id="VDO31420.1"/>
    </source>
</evidence>
<reference evidence="2 3" key="1">
    <citation type="submission" date="2018-11" db="EMBL/GenBank/DDBJ databases">
        <authorList>
            <consortium name="Pathogen Informatics"/>
        </authorList>
    </citation>
    <scope>NUCLEOTIDE SEQUENCE [LARGE SCALE GENOMIC DNA]</scope>
    <source>
        <strain evidence="2 3">MHpl1</strain>
    </source>
</reference>
<gene>
    <name evidence="2" type="ORF">HPLM_LOCUS7278</name>
</gene>
<organism evidence="2 3">
    <name type="scientific">Haemonchus placei</name>
    <name type="common">Barber's pole worm</name>
    <dbReference type="NCBI Taxonomy" id="6290"/>
    <lineage>
        <taxon>Eukaryota</taxon>
        <taxon>Metazoa</taxon>
        <taxon>Ecdysozoa</taxon>
        <taxon>Nematoda</taxon>
        <taxon>Chromadorea</taxon>
        <taxon>Rhabditida</taxon>
        <taxon>Rhabditina</taxon>
        <taxon>Rhabditomorpha</taxon>
        <taxon>Strongyloidea</taxon>
        <taxon>Trichostrongylidae</taxon>
        <taxon>Haemonchus</taxon>
    </lineage>
</organism>
<dbReference type="STRING" id="6290.A0A3P7U9B6"/>
<dbReference type="Gene3D" id="2.10.25.10">
    <property type="entry name" value="Laminin"/>
    <property type="match status" value="1"/>
</dbReference>
<dbReference type="OrthoDB" id="6236007at2759"/>
<proteinExistence type="predicted"/>
<dbReference type="SUPFAM" id="SSF57567">
    <property type="entry name" value="Serine protease inhibitors"/>
    <property type="match status" value="1"/>
</dbReference>
<protein>
    <recommendedName>
        <fullName evidence="4">TIL domain-containing protein</fullName>
    </recommendedName>
</protein>
<dbReference type="Proteomes" id="UP000268014">
    <property type="component" value="Unassembled WGS sequence"/>
</dbReference>
<dbReference type="GO" id="GO:0004867">
    <property type="term" value="F:serine-type endopeptidase inhibitor activity"/>
    <property type="evidence" value="ECO:0007669"/>
    <property type="project" value="UniProtKB-KW"/>
</dbReference>
<evidence type="ECO:0008006" key="4">
    <source>
        <dbReference type="Google" id="ProtNLM"/>
    </source>
</evidence>
<dbReference type="EMBL" id="UZAF01016630">
    <property type="protein sequence ID" value="VDO31420.1"/>
    <property type="molecule type" value="Genomic_DNA"/>
</dbReference>
<accession>A0A3P7U9B6</accession>
<evidence type="ECO:0000313" key="3">
    <source>
        <dbReference type="Proteomes" id="UP000268014"/>
    </source>
</evidence>
<dbReference type="InterPro" id="IPR036084">
    <property type="entry name" value="Ser_inhib-like_sf"/>
</dbReference>